<dbReference type="EC" id="5.2.1.8" evidence="2 5"/>
<accession>A0AB34J2R0</accession>
<comment type="caution">
    <text evidence="8">The sequence shown here is derived from an EMBL/GenBank/DDBJ whole genome shotgun (WGS) entry which is preliminary data.</text>
</comment>
<evidence type="ECO:0000259" key="6">
    <source>
        <dbReference type="PROSITE" id="PS50059"/>
    </source>
</evidence>
<dbReference type="SUPFAM" id="SSF49764">
    <property type="entry name" value="HSP20-like chaperones"/>
    <property type="match status" value="1"/>
</dbReference>
<evidence type="ECO:0000259" key="7">
    <source>
        <dbReference type="PROSITE" id="PS51203"/>
    </source>
</evidence>
<evidence type="ECO:0000256" key="5">
    <source>
        <dbReference type="PROSITE-ProRule" id="PRU00277"/>
    </source>
</evidence>
<dbReference type="GO" id="GO:0003755">
    <property type="term" value="F:peptidyl-prolyl cis-trans isomerase activity"/>
    <property type="evidence" value="ECO:0007669"/>
    <property type="project" value="UniProtKB-KW"/>
</dbReference>
<keyword evidence="4 5" id="KW-0413">Isomerase</keyword>
<dbReference type="InterPro" id="IPR046357">
    <property type="entry name" value="PPIase_dom_sf"/>
</dbReference>
<dbReference type="Pfam" id="PF00254">
    <property type="entry name" value="FKBP_C"/>
    <property type="match status" value="1"/>
</dbReference>
<dbReference type="CDD" id="cd06467">
    <property type="entry name" value="p23_NUDC_like"/>
    <property type="match status" value="1"/>
</dbReference>
<keyword evidence="3 5" id="KW-0697">Rotamase</keyword>
<name>A0AB34J2R0_PRYPA</name>
<dbReference type="Gene3D" id="3.10.50.40">
    <property type="match status" value="1"/>
</dbReference>
<protein>
    <recommendedName>
        <fullName evidence="2 5">peptidylprolyl isomerase</fullName>
        <ecNumber evidence="2 5">5.2.1.8</ecNumber>
    </recommendedName>
</protein>
<dbReference type="PANTHER" id="PTHR10516">
    <property type="entry name" value="PEPTIDYL-PROLYL CIS-TRANS ISOMERASE"/>
    <property type="match status" value="1"/>
</dbReference>
<evidence type="ECO:0000256" key="2">
    <source>
        <dbReference type="ARBA" id="ARBA00013194"/>
    </source>
</evidence>
<dbReference type="Pfam" id="PF04969">
    <property type="entry name" value="CS"/>
    <property type="match status" value="1"/>
</dbReference>
<evidence type="ECO:0000313" key="10">
    <source>
        <dbReference type="EMBL" id="KAL1511016.1"/>
    </source>
</evidence>
<dbReference type="PROSITE" id="PS51203">
    <property type="entry name" value="CS"/>
    <property type="match status" value="1"/>
</dbReference>
<dbReference type="Gene3D" id="2.60.40.790">
    <property type="match status" value="1"/>
</dbReference>
<evidence type="ECO:0000256" key="3">
    <source>
        <dbReference type="ARBA" id="ARBA00023110"/>
    </source>
</evidence>
<gene>
    <name evidence="8" type="ORF">AB1Y20_005829</name>
    <name evidence="9" type="ORF">AB1Y20_005836</name>
    <name evidence="10" type="ORF">AB1Y20_005841</name>
</gene>
<reference evidence="8 11" key="1">
    <citation type="journal article" date="2024" name="Science">
        <title>Giant polyketide synthase enzymes in the biosynthesis of giant marine polyether toxins.</title>
        <authorList>
            <person name="Fallon T.R."/>
            <person name="Shende V.V."/>
            <person name="Wierzbicki I.H."/>
            <person name="Pendleton A.L."/>
            <person name="Watervoot N.F."/>
            <person name="Auber R.P."/>
            <person name="Gonzalez D.J."/>
            <person name="Wisecaver J.H."/>
            <person name="Moore B.S."/>
        </authorList>
    </citation>
    <scope>NUCLEOTIDE SEQUENCE [LARGE SCALE GENOMIC DNA]</scope>
    <source>
        <strain evidence="8 11">12B1</strain>
    </source>
</reference>
<feature type="domain" description="CS" evidence="7">
    <location>
        <begin position="201"/>
        <end position="294"/>
    </location>
</feature>
<feature type="domain" description="PPIase FKBP-type" evidence="6">
    <location>
        <begin position="85"/>
        <end position="172"/>
    </location>
</feature>
<evidence type="ECO:0000313" key="11">
    <source>
        <dbReference type="Proteomes" id="UP001515480"/>
    </source>
</evidence>
<evidence type="ECO:0000256" key="1">
    <source>
        <dbReference type="ARBA" id="ARBA00000971"/>
    </source>
</evidence>
<dbReference type="PROSITE" id="PS50059">
    <property type="entry name" value="FKBP_PPIASE"/>
    <property type="match status" value="1"/>
</dbReference>
<proteinExistence type="predicted"/>
<dbReference type="InterPro" id="IPR008978">
    <property type="entry name" value="HSP20-like_chaperone"/>
</dbReference>
<dbReference type="PANTHER" id="PTHR10516:SF443">
    <property type="entry name" value="FK506-BINDING PROTEIN 59-RELATED"/>
    <property type="match status" value="1"/>
</dbReference>
<dbReference type="EMBL" id="JBGBPQ010000014">
    <property type="protein sequence ID" value="KAL1511016.1"/>
    <property type="molecule type" value="Genomic_DNA"/>
</dbReference>
<dbReference type="GO" id="GO:0005737">
    <property type="term" value="C:cytoplasm"/>
    <property type="evidence" value="ECO:0007669"/>
    <property type="project" value="TreeGrafter"/>
</dbReference>
<evidence type="ECO:0000256" key="4">
    <source>
        <dbReference type="ARBA" id="ARBA00023235"/>
    </source>
</evidence>
<dbReference type="EMBL" id="JBGBPQ010000014">
    <property type="protein sequence ID" value="KAL1511011.1"/>
    <property type="molecule type" value="Genomic_DNA"/>
</dbReference>
<dbReference type="Proteomes" id="UP001515480">
    <property type="component" value="Unassembled WGS sequence"/>
</dbReference>
<dbReference type="InterPro" id="IPR001179">
    <property type="entry name" value="PPIase_FKBP_dom"/>
</dbReference>
<sequence>MALVVACASMPLGLSAPHGVLPRSLNLRISTPPLMPTPVRFAAPAMREQRAALADGEGSPVTSDGGIRKWTLQEGGAQDEPPTAGALVRVLYTCARMNGTMLDSKHAEEPLEFQLGAGDVVDGLERGVRTMRVGERAAFVCTPRWVHGATSLDGRIPTDAPLRYEVELLGWEEGPPLESEDEEFDLHTYRTSLEGKAAAAGRTVDYTWTEEGEEVTLWFPVADSVRKPDVRCEFSQKHLRVWVGDEPEPRASGELKGRALVEDCYWVFDDYNGGRCIQVVLAKAGAFTCWDGVYLEEQNLGV</sequence>
<comment type="catalytic activity">
    <reaction evidence="1 5">
        <text>[protein]-peptidylproline (omega=180) = [protein]-peptidylproline (omega=0)</text>
        <dbReference type="Rhea" id="RHEA:16237"/>
        <dbReference type="Rhea" id="RHEA-COMP:10747"/>
        <dbReference type="Rhea" id="RHEA-COMP:10748"/>
        <dbReference type="ChEBI" id="CHEBI:83833"/>
        <dbReference type="ChEBI" id="CHEBI:83834"/>
        <dbReference type="EC" id="5.2.1.8"/>
    </reaction>
</comment>
<dbReference type="AlphaFoldDB" id="A0AB34J2R0"/>
<evidence type="ECO:0000313" key="8">
    <source>
        <dbReference type="EMBL" id="KAL1511004.1"/>
    </source>
</evidence>
<dbReference type="EMBL" id="JBGBPQ010000014">
    <property type="protein sequence ID" value="KAL1511004.1"/>
    <property type="molecule type" value="Genomic_DNA"/>
</dbReference>
<organism evidence="8 11">
    <name type="scientific">Prymnesium parvum</name>
    <name type="common">Toxic golden alga</name>
    <dbReference type="NCBI Taxonomy" id="97485"/>
    <lineage>
        <taxon>Eukaryota</taxon>
        <taxon>Haptista</taxon>
        <taxon>Haptophyta</taxon>
        <taxon>Prymnesiophyceae</taxon>
        <taxon>Prymnesiales</taxon>
        <taxon>Prymnesiaceae</taxon>
        <taxon>Prymnesium</taxon>
    </lineage>
</organism>
<keyword evidence="11" id="KW-1185">Reference proteome</keyword>
<dbReference type="InterPro" id="IPR007052">
    <property type="entry name" value="CS_dom"/>
</dbReference>
<evidence type="ECO:0000313" key="9">
    <source>
        <dbReference type="EMBL" id="KAL1511011.1"/>
    </source>
</evidence>
<dbReference type="InterPro" id="IPR050689">
    <property type="entry name" value="FKBP-type_PPIase"/>
</dbReference>
<dbReference type="SUPFAM" id="SSF54534">
    <property type="entry name" value="FKBP-like"/>
    <property type="match status" value="1"/>
</dbReference>